<comment type="caution">
    <text evidence="1">The sequence shown here is derived from an EMBL/GenBank/DDBJ whole genome shotgun (WGS) entry which is preliminary data.</text>
</comment>
<reference evidence="1" key="1">
    <citation type="journal article" date="2020" name="Stud. Mycol.">
        <title>101 Dothideomycetes genomes: a test case for predicting lifestyles and emergence of pathogens.</title>
        <authorList>
            <person name="Haridas S."/>
            <person name="Albert R."/>
            <person name="Binder M."/>
            <person name="Bloem J."/>
            <person name="Labutti K."/>
            <person name="Salamov A."/>
            <person name="Andreopoulos B."/>
            <person name="Baker S."/>
            <person name="Barry K."/>
            <person name="Bills G."/>
            <person name="Bluhm B."/>
            <person name="Cannon C."/>
            <person name="Castanera R."/>
            <person name="Culley D."/>
            <person name="Daum C."/>
            <person name="Ezra D."/>
            <person name="Gonzalez J."/>
            <person name="Henrissat B."/>
            <person name="Kuo A."/>
            <person name="Liang C."/>
            <person name="Lipzen A."/>
            <person name="Lutzoni F."/>
            <person name="Magnuson J."/>
            <person name="Mondo S."/>
            <person name="Nolan M."/>
            <person name="Ohm R."/>
            <person name="Pangilinan J."/>
            <person name="Park H.-J."/>
            <person name="Ramirez L."/>
            <person name="Alfaro M."/>
            <person name="Sun H."/>
            <person name="Tritt A."/>
            <person name="Yoshinaga Y."/>
            <person name="Zwiers L.-H."/>
            <person name="Turgeon B."/>
            <person name="Goodwin S."/>
            <person name="Spatafora J."/>
            <person name="Crous P."/>
            <person name="Grigoriev I."/>
        </authorList>
    </citation>
    <scope>NUCLEOTIDE SEQUENCE</scope>
    <source>
        <strain evidence="1">CBS 125425</strain>
    </source>
</reference>
<accession>A0A9P4QRA5</accession>
<protein>
    <recommendedName>
        <fullName evidence="3">DUF3604 domain-containing protein</fullName>
    </recommendedName>
</protein>
<dbReference type="AlphaFoldDB" id="A0A9P4QRA5"/>
<dbReference type="OrthoDB" id="4652505at2759"/>
<keyword evidence="2" id="KW-1185">Reference proteome</keyword>
<organism evidence="1 2">
    <name type="scientific">Polyplosphaeria fusca</name>
    <dbReference type="NCBI Taxonomy" id="682080"/>
    <lineage>
        <taxon>Eukaryota</taxon>
        <taxon>Fungi</taxon>
        <taxon>Dikarya</taxon>
        <taxon>Ascomycota</taxon>
        <taxon>Pezizomycotina</taxon>
        <taxon>Dothideomycetes</taxon>
        <taxon>Pleosporomycetidae</taxon>
        <taxon>Pleosporales</taxon>
        <taxon>Tetraplosphaeriaceae</taxon>
        <taxon>Polyplosphaeria</taxon>
    </lineage>
</organism>
<gene>
    <name evidence="1" type="ORF">EJ04DRAFT_568457</name>
</gene>
<evidence type="ECO:0000313" key="1">
    <source>
        <dbReference type="EMBL" id="KAF2729634.1"/>
    </source>
</evidence>
<evidence type="ECO:0008006" key="3">
    <source>
        <dbReference type="Google" id="ProtNLM"/>
    </source>
</evidence>
<proteinExistence type="predicted"/>
<sequence>MKTLSNDELASLAGPYHAPKGLYQYIKSLPFLGSLHCNTTTLTAGQWTELIVEYTVGGSGLADGAWIKGTFKFYSDWALFQTSDPHQDNYVSAEYVAGPQHPGQTEATVQSLAVRFDQKGHERPFQKAVIIDVVDGYLNPGDKIVVRMGDRRWGAKGTRAQTFVEDQFLMRWYIDPVGTSRFAPIKPDIAIPIVAGAIAKVKILTPRVVRPGESFKVSAHTEDAWGNATTNLKGLKATVKVEGSEVFCKSSDSSLPGKGWTTATATFDLVQSGDYTVSVSIKDGRDVALAEATEYITVDDSFPVPRQLFADLHVHSDDTVGTNSTSYNFSYAQEIAALDIVGYTANDFNITKERWDATLKVIRQVNSDEFLVFPGTEWCGNSAAGGDHNVVFLDDPKSSEPEFPIDRNGNVARSFEWNEHGPADLVPGAWPLDDVYATYAHSPETHLLIPHVGGRRCNLAWHHPKLERLLEIGSAWGLFEWLLRDAVRRGWKLGVCANSDEHRGRCGGGVPGTAVFGTKGGLTGVLAKTLKATDVARALRARRTFATTGERLVGLVTARDGEILQGDEMVASISEKLLLRYVFYGGQSGFSSIEAWDASGRIMQRDLQLEKSDAASSTVRKKLRIKWGGARLYDRYREAVWNGSILVDGAHITEIKPFGGVHDNPEDKITLASETQVTFCTRTSGDHDGVDVFYTCASESSVPSSISVTGHLGGYVKVGDALAGNAHKAQPQFGLVTTREKMLEERCERIDIKGGAELFVSAEVLAHVPLPRRVEGAFELPNEGYGDGTERAMYFVGREDGGGKVITSPVFVRYQM</sequence>
<dbReference type="EMBL" id="ML996239">
    <property type="protein sequence ID" value="KAF2729634.1"/>
    <property type="molecule type" value="Genomic_DNA"/>
</dbReference>
<dbReference type="InterPro" id="IPR016195">
    <property type="entry name" value="Pol/histidinol_Pase-like"/>
</dbReference>
<dbReference type="Proteomes" id="UP000799444">
    <property type="component" value="Unassembled WGS sequence"/>
</dbReference>
<name>A0A9P4QRA5_9PLEO</name>
<evidence type="ECO:0000313" key="2">
    <source>
        <dbReference type="Proteomes" id="UP000799444"/>
    </source>
</evidence>
<dbReference type="Gene3D" id="3.20.20.140">
    <property type="entry name" value="Metal-dependent hydrolases"/>
    <property type="match status" value="1"/>
</dbReference>
<dbReference type="SUPFAM" id="SSF89550">
    <property type="entry name" value="PHP domain-like"/>
    <property type="match status" value="1"/>
</dbReference>